<dbReference type="InterPro" id="IPR035979">
    <property type="entry name" value="RBD_domain_sf"/>
</dbReference>
<dbReference type="PROSITE" id="PS50158">
    <property type="entry name" value="ZF_CCHC"/>
    <property type="match status" value="2"/>
</dbReference>
<feature type="domain" description="RRM" evidence="4">
    <location>
        <begin position="263"/>
        <end position="332"/>
    </location>
</feature>
<dbReference type="Gene3D" id="3.30.70.330">
    <property type="match status" value="1"/>
</dbReference>
<comment type="caution">
    <text evidence="7">The sequence shown here is derived from an EMBL/GenBank/DDBJ whole genome shotgun (WGS) entry which is preliminary data.</text>
</comment>
<dbReference type="Proteomes" id="UP000242875">
    <property type="component" value="Unassembled WGS sequence"/>
</dbReference>
<dbReference type="Pfam" id="PF00098">
    <property type="entry name" value="zf-CCHC"/>
    <property type="match status" value="2"/>
</dbReference>
<dbReference type="InterPro" id="IPR012677">
    <property type="entry name" value="Nucleotide-bd_a/b_plait_sf"/>
</dbReference>
<dbReference type="InterPro" id="IPR051658">
    <property type="entry name" value="UBLCP1"/>
</dbReference>
<dbReference type="SUPFAM" id="SSF54236">
    <property type="entry name" value="Ubiquitin-like"/>
    <property type="match status" value="1"/>
</dbReference>
<dbReference type="SMART" id="SM00343">
    <property type="entry name" value="ZnF_C2HC"/>
    <property type="match status" value="2"/>
</dbReference>
<accession>A0A261XZ56</accession>
<feature type="domain" description="FCP1 homology" evidence="6">
    <location>
        <begin position="161"/>
        <end position="318"/>
    </location>
</feature>
<dbReference type="GO" id="GO:0005634">
    <property type="term" value="C:nucleus"/>
    <property type="evidence" value="ECO:0007669"/>
    <property type="project" value="TreeGrafter"/>
</dbReference>
<dbReference type="SMART" id="SM00577">
    <property type="entry name" value="CPDc"/>
    <property type="match status" value="1"/>
</dbReference>
<feature type="compositionally biased region" description="Basic and acidic residues" evidence="3">
    <location>
        <begin position="428"/>
        <end position="462"/>
    </location>
</feature>
<keyword evidence="1" id="KW-0863">Zinc-finger</keyword>
<dbReference type="GO" id="GO:0004722">
    <property type="term" value="F:protein serine/threonine phosphatase activity"/>
    <property type="evidence" value="ECO:0007669"/>
    <property type="project" value="TreeGrafter"/>
</dbReference>
<dbReference type="EMBL" id="MVBO01000075">
    <property type="protein sequence ID" value="OZJ03649.1"/>
    <property type="molecule type" value="Genomic_DNA"/>
</dbReference>
<dbReference type="OrthoDB" id="1711508at2759"/>
<dbReference type="Gene3D" id="3.10.20.90">
    <property type="entry name" value="Phosphatidylinositol 3-kinase Catalytic Subunit, Chain A, domain 1"/>
    <property type="match status" value="1"/>
</dbReference>
<evidence type="ECO:0000256" key="3">
    <source>
        <dbReference type="SAM" id="MobiDB-lite"/>
    </source>
</evidence>
<dbReference type="InterPro" id="IPR000626">
    <property type="entry name" value="Ubiquitin-like_dom"/>
</dbReference>
<feature type="region of interest" description="Disordered" evidence="3">
    <location>
        <begin position="402"/>
        <end position="486"/>
    </location>
</feature>
<dbReference type="AlphaFoldDB" id="A0A261XZ56"/>
<dbReference type="InterPro" id="IPR001878">
    <property type="entry name" value="Znf_CCHC"/>
</dbReference>
<dbReference type="Pfam" id="PF00240">
    <property type="entry name" value="ubiquitin"/>
    <property type="match status" value="1"/>
</dbReference>
<evidence type="ECO:0000259" key="5">
    <source>
        <dbReference type="PROSITE" id="PS50158"/>
    </source>
</evidence>
<dbReference type="SUPFAM" id="SSF54928">
    <property type="entry name" value="RNA-binding domain, RBD"/>
    <property type="match status" value="1"/>
</dbReference>
<evidence type="ECO:0000256" key="1">
    <source>
        <dbReference type="PROSITE-ProRule" id="PRU00047"/>
    </source>
</evidence>
<evidence type="ECO:0000259" key="4">
    <source>
        <dbReference type="PROSITE" id="PS50102"/>
    </source>
</evidence>
<dbReference type="InterPro" id="IPR029071">
    <property type="entry name" value="Ubiquitin-like_domsf"/>
</dbReference>
<dbReference type="InterPro" id="IPR036412">
    <property type="entry name" value="HAD-like_sf"/>
</dbReference>
<reference evidence="7 8" key="1">
    <citation type="journal article" date="2017" name="Mycologia">
        <title>Bifiguratus adelaidae, gen. et sp. nov., a new member of Mucoromycotina in endophytic and soil-dwelling habitats.</title>
        <authorList>
            <person name="Torres-Cruz T.J."/>
            <person name="Billingsley Tobias T.L."/>
            <person name="Almatruk M."/>
            <person name="Hesse C."/>
            <person name="Kuske C.R."/>
            <person name="Desiro A."/>
            <person name="Benucci G.M."/>
            <person name="Bonito G."/>
            <person name="Stajich J.E."/>
            <person name="Dunlap C."/>
            <person name="Arnold A.E."/>
            <person name="Porras-Alfaro A."/>
        </authorList>
    </citation>
    <scope>NUCLEOTIDE SEQUENCE [LARGE SCALE GENOMIC DNA]</scope>
    <source>
        <strain evidence="7 8">AZ0501</strain>
    </source>
</reference>
<dbReference type="InterPro" id="IPR000504">
    <property type="entry name" value="RRM_dom"/>
</dbReference>
<dbReference type="Gene3D" id="3.40.50.1000">
    <property type="entry name" value="HAD superfamily/HAD-like"/>
    <property type="match status" value="1"/>
</dbReference>
<evidence type="ECO:0000313" key="7">
    <source>
        <dbReference type="EMBL" id="OZJ03649.1"/>
    </source>
</evidence>
<dbReference type="SUPFAM" id="SSF56784">
    <property type="entry name" value="HAD-like"/>
    <property type="match status" value="1"/>
</dbReference>
<organism evidence="7 8">
    <name type="scientific">Bifiguratus adelaidae</name>
    <dbReference type="NCBI Taxonomy" id="1938954"/>
    <lineage>
        <taxon>Eukaryota</taxon>
        <taxon>Fungi</taxon>
        <taxon>Fungi incertae sedis</taxon>
        <taxon>Mucoromycota</taxon>
        <taxon>Mucoromycotina</taxon>
        <taxon>Endogonomycetes</taxon>
        <taxon>Endogonales</taxon>
        <taxon>Endogonales incertae sedis</taxon>
        <taxon>Bifiguratus</taxon>
    </lineage>
</organism>
<dbReference type="PROSITE" id="PS50102">
    <property type="entry name" value="RRM"/>
    <property type="match status" value="1"/>
</dbReference>
<dbReference type="Pfam" id="PF00076">
    <property type="entry name" value="RRM_1"/>
    <property type="match status" value="1"/>
</dbReference>
<dbReference type="SMART" id="SM00360">
    <property type="entry name" value="RRM"/>
    <property type="match status" value="1"/>
</dbReference>
<name>A0A261XZ56_9FUNG</name>
<sequence length="486" mass="55153">MTNAEDGIVTTVNSEATTDTSTKKRELQLIATWNKTKYTLQVHESETVSDVKDALAALTQVPRKRQKIIGLVKGSMPDDNASLCKLPLKLKPNSSVVEFMMMGTRDEGLFKDPDHVALPDVINDLDYDYVPEKKSYLNEAEVQKKLKETAAKTEINIINPLRDGKKLLVLDLDYTLFDCKSPAGHISELMRPGMHAFLTSVYEYYDIVIWSQTSWRHLEAKVTELGILNHDDYKIAFDRHDRDRYERSDRYDDRRDYRRSSGTRLFVKCAPDSRARDIEDLFARNGRIRDVSMKTGYCFVEFEDPRDAEDAIRDLDGYRLDGERLMVEYAKGGGRRDRDRDDFRGPPRGAGAASGGSGERCYNCGDFGHRARDCLEPKGAGERAKRFEENRCFECGEAGHRARDCPTGGSGGGRRRERSRSPGYGGRGYDRPRDEERPPRRGGYDNDNDNGRERDRAPEEPATKPTGTWAETGGDQDRSGRDDNGW</sequence>
<dbReference type="InterPro" id="IPR036875">
    <property type="entry name" value="Znf_CCHC_sf"/>
</dbReference>
<dbReference type="GO" id="GO:0008270">
    <property type="term" value="F:zinc ion binding"/>
    <property type="evidence" value="ECO:0007669"/>
    <property type="project" value="UniProtKB-KW"/>
</dbReference>
<dbReference type="PROSITE" id="PS50969">
    <property type="entry name" value="FCP1"/>
    <property type="match status" value="1"/>
</dbReference>
<evidence type="ECO:0000256" key="2">
    <source>
        <dbReference type="PROSITE-ProRule" id="PRU00176"/>
    </source>
</evidence>
<feature type="region of interest" description="Disordered" evidence="3">
    <location>
        <begin position="331"/>
        <end position="358"/>
    </location>
</feature>
<evidence type="ECO:0000313" key="8">
    <source>
        <dbReference type="Proteomes" id="UP000242875"/>
    </source>
</evidence>
<proteinExistence type="predicted"/>
<dbReference type="SUPFAM" id="SSF57756">
    <property type="entry name" value="Retrovirus zinc finger-like domains"/>
    <property type="match status" value="1"/>
</dbReference>
<feature type="domain" description="CCHC-type" evidence="5">
    <location>
        <begin position="391"/>
        <end position="406"/>
    </location>
</feature>
<gene>
    <name evidence="7" type="ORF">BZG36_03935</name>
</gene>
<dbReference type="PANTHER" id="PTHR48493:SF1">
    <property type="entry name" value="UBIQUITIN-LIKE DOMAIN-CONTAINING CTD PHOSPHATASE 1"/>
    <property type="match status" value="1"/>
</dbReference>
<dbReference type="GO" id="GO:0003723">
    <property type="term" value="F:RNA binding"/>
    <property type="evidence" value="ECO:0007669"/>
    <property type="project" value="UniProtKB-UniRule"/>
</dbReference>
<dbReference type="InterPro" id="IPR004274">
    <property type="entry name" value="FCP1_dom"/>
</dbReference>
<dbReference type="PANTHER" id="PTHR48493">
    <property type="entry name" value="UBIQUITIN-LIKE DOMAIN-CONTAINING CTD PHOSPHATASE 1"/>
    <property type="match status" value="1"/>
</dbReference>
<keyword evidence="1" id="KW-0479">Metal-binding</keyword>
<dbReference type="InterPro" id="IPR023214">
    <property type="entry name" value="HAD_sf"/>
</dbReference>
<feature type="region of interest" description="Disordered" evidence="3">
    <location>
        <begin position="1"/>
        <end position="21"/>
    </location>
</feature>
<feature type="compositionally biased region" description="Basic and acidic residues" evidence="3">
    <location>
        <begin position="334"/>
        <end position="345"/>
    </location>
</feature>
<feature type="compositionally biased region" description="Polar residues" evidence="3">
    <location>
        <begin position="10"/>
        <end position="20"/>
    </location>
</feature>
<dbReference type="CDD" id="cd01813">
    <property type="entry name" value="Ubl_UBLCP1"/>
    <property type="match status" value="1"/>
</dbReference>
<keyword evidence="1" id="KW-0862">Zinc</keyword>
<dbReference type="GO" id="GO:0090364">
    <property type="term" value="P:regulation of proteasome assembly"/>
    <property type="evidence" value="ECO:0007669"/>
    <property type="project" value="InterPro"/>
</dbReference>
<dbReference type="Gene3D" id="4.10.60.10">
    <property type="entry name" value="Zinc finger, CCHC-type"/>
    <property type="match status" value="2"/>
</dbReference>
<keyword evidence="2" id="KW-0694">RNA-binding</keyword>
<evidence type="ECO:0000259" key="6">
    <source>
        <dbReference type="PROSITE" id="PS50969"/>
    </source>
</evidence>
<feature type="domain" description="CCHC-type" evidence="5">
    <location>
        <begin position="360"/>
        <end position="374"/>
    </location>
</feature>
<feature type="compositionally biased region" description="Basic and acidic residues" evidence="3">
    <location>
        <begin position="475"/>
        <end position="486"/>
    </location>
</feature>
<keyword evidence="8" id="KW-1185">Reference proteome</keyword>
<evidence type="ECO:0008006" key="9">
    <source>
        <dbReference type="Google" id="ProtNLM"/>
    </source>
</evidence>
<dbReference type="Pfam" id="PF03031">
    <property type="entry name" value="NIF"/>
    <property type="match status" value="1"/>
</dbReference>
<protein>
    <recommendedName>
        <fullName evidence="9">Nuclear proteasome inhibitor UBLCP1</fullName>
    </recommendedName>
</protein>